<feature type="compositionally biased region" description="Basic and acidic residues" evidence="1">
    <location>
        <begin position="513"/>
        <end position="526"/>
    </location>
</feature>
<dbReference type="Gene3D" id="2.60.40.10">
    <property type="entry name" value="Immunoglobulins"/>
    <property type="match status" value="1"/>
</dbReference>
<keyword evidence="4" id="KW-1185">Reference proteome</keyword>
<feature type="region of interest" description="Disordered" evidence="1">
    <location>
        <begin position="470"/>
        <end position="496"/>
    </location>
</feature>
<feature type="compositionally biased region" description="Acidic residues" evidence="1">
    <location>
        <begin position="160"/>
        <end position="172"/>
    </location>
</feature>
<dbReference type="RefSeq" id="XP_067924495.1">
    <property type="nucleotide sequence ID" value="XM_068063528.1"/>
</dbReference>
<feature type="compositionally biased region" description="Acidic residues" evidence="1">
    <location>
        <begin position="1047"/>
        <end position="1057"/>
    </location>
</feature>
<feature type="compositionally biased region" description="Acidic residues" evidence="1">
    <location>
        <begin position="2353"/>
        <end position="2367"/>
    </location>
</feature>
<feature type="region of interest" description="Disordered" evidence="1">
    <location>
        <begin position="611"/>
        <end position="698"/>
    </location>
</feature>
<feature type="region of interest" description="Disordered" evidence="1">
    <location>
        <begin position="710"/>
        <end position="755"/>
    </location>
</feature>
<dbReference type="PROSITE" id="PS51166">
    <property type="entry name" value="CBM20"/>
    <property type="match status" value="1"/>
</dbReference>
<feature type="compositionally biased region" description="Pro residues" evidence="1">
    <location>
        <begin position="790"/>
        <end position="800"/>
    </location>
</feature>
<feature type="compositionally biased region" description="Low complexity" evidence="1">
    <location>
        <begin position="1576"/>
        <end position="1611"/>
    </location>
</feature>
<feature type="region of interest" description="Disordered" evidence="1">
    <location>
        <begin position="388"/>
        <end position="430"/>
    </location>
</feature>
<feature type="compositionally biased region" description="Low complexity" evidence="1">
    <location>
        <begin position="2261"/>
        <end position="2272"/>
    </location>
</feature>
<feature type="compositionally biased region" description="Low complexity" evidence="1">
    <location>
        <begin position="710"/>
        <end position="730"/>
    </location>
</feature>
<feature type="compositionally biased region" description="Basic and acidic residues" evidence="1">
    <location>
        <begin position="1346"/>
        <end position="1357"/>
    </location>
</feature>
<feature type="region of interest" description="Disordered" evidence="1">
    <location>
        <begin position="1001"/>
        <end position="1273"/>
    </location>
</feature>
<feature type="compositionally biased region" description="Low complexity" evidence="1">
    <location>
        <begin position="801"/>
        <end position="814"/>
    </location>
</feature>
<feature type="region of interest" description="Disordered" evidence="1">
    <location>
        <begin position="1292"/>
        <end position="1450"/>
    </location>
</feature>
<feature type="region of interest" description="Disordered" evidence="1">
    <location>
        <begin position="772"/>
        <end position="928"/>
    </location>
</feature>
<feature type="region of interest" description="Disordered" evidence="1">
    <location>
        <begin position="101"/>
        <end position="208"/>
    </location>
</feature>
<feature type="compositionally biased region" description="Low complexity" evidence="1">
    <location>
        <begin position="2397"/>
        <end position="2417"/>
    </location>
</feature>
<comment type="caution">
    <text evidence="3">The sequence shown here is derived from an EMBL/GenBank/DDBJ whole genome shotgun (WGS) entry which is preliminary data.</text>
</comment>
<feature type="compositionally biased region" description="Basic and acidic residues" evidence="1">
    <location>
        <begin position="2304"/>
        <end position="2348"/>
    </location>
</feature>
<evidence type="ECO:0000313" key="4">
    <source>
        <dbReference type="Proteomes" id="UP000221165"/>
    </source>
</evidence>
<dbReference type="Proteomes" id="UP000221165">
    <property type="component" value="Unassembled WGS sequence"/>
</dbReference>
<dbReference type="GO" id="GO:2001070">
    <property type="term" value="F:starch binding"/>
    <property type="evidence" value="ECO:0007669"/>
    <property type="project" value="InterPro"/>
</dbReference>
<feature type="compositionally biased region" description="Basic and acidic residues" evidence="1">
    <location>
        <begin position="1141"/>
        <end position="1155"/>
    </location>
</feature>
<feature type="compositionally biased region" description="Basic and acidic residues" evidence="1">
    <location>
        <begin position="2273"/>
        <end position="2286"/>
    </location>
</feature>
<feature type="compositionally biased region" description="Basic and acidic residues" evidence="1">
    <location>
        <begin position="1004"/>
        <end position="1016"/>
    </location>
</feature>
<feature type="compositionally biased region" description="Basic and acidic residues" evidence="1">
    <location>
        <begin position="1390"/>
        <end position="1411"/>
    </location>
</feature>
<feature type="compositionally biased region" description="Basic and acidic residues" evidence="1">
    <location>
        <begin position="629"/>
        <end position="659"/>
    </location>
</feature>
<feature type="region of interest" description="Disordered" evidence="1">
    <location>
        <begin position="291"/>
        <end position="345"/>
    </location>
</feature>
<feature type="compositionally biased region" description="Polar residues" evidence="1">
    <location>
        <begin position="2014"/>
        <end position="2050"/>
    </location>
</feature>
<proteinExistence type="predicted"/>
<feature type="compositionally biased region" description="Low complexity" evidence="1">
    <location>
        <begin position="1824"/>
        <end position="1844"/>
    </location>
</feature>
<evidence type="ECO:0000313" key="3">
    <source>
        <dbReference type="EMBL" id="PHJ22818.1"/>
    </source>
</evidence>
<feature type="compositionally biased region" description="Basic and acidic residues" evidence="1">
    <location>
        <begin position="1183"/>
        <end position="1199"/>
    </location>
</feature>
<feature type="compositionally biased region" description="Low complexity" evidence="1">
    <location>
        <begin position="411"/>
        <end position="430"/>
    </location>
</feature>
<dbReference type="InterPro" id="IPR013784">
    <property type="entry name" value="Carb-bd-like_fold"/>
</dbReference>
<protein>
    <submittedName>
        <fullName evidence="3">Starch binding domain-containing protein</fullName>
    </submittedName>
</protein>
<feature type="compositionally biased region" description="Low complexity" evidence="1">
    <location>
        <begin position="2206"/>
        <end position="2218"/>
    </location>
</feature>
<organism evidence="3 4">
    <name type="scientific">Cystoisospora suis</name>
    <dbReference type="NCBI Taxonomy" id="483139"/>
    <lineage>
        <taxon>Eukaryota</taxon>
        <taxon>Sar</taxon>
        <taxon>Alveolata</taxon>
        <taxon>Apicomplexa</taxon>
        <taxon>Conoidasida</taxon>
        <taxon>Coccidia</taxon>
        <taxon>Eucoccidiorida</taxon>
        <taxon>Eimeriorina</taxon>
        <taxon>Sarcocystidae</taxon>
        <taxon>Cystoisospora</taxon>
    </lineage>
</organism>
<reference evidence="3 4" key="1">
    <citation type="journal article" date="2017" name="Int. J. Parasitol.">
        <title>The genome of the protozoan parasite Cystoisospora suis and a reverse vaccinology approach to identify vaccine candidates.</title>
        <authorList>
            <person name="Palmieri N."/>
            <person name="Shrestha A."/>
            <person name="Ruttkowski B."/>
            <person name="Beck T."/>
            <person name="Vogl C."/>
            <person name="Tomley F."/>
            <person name="Blake D.P."/>
            <person name="Joachim A."/>
        </authorList>
    </citation>
    <scope>NUCLEOTIDE SEQUENCE [LARGE SCALE GENOMIC DNA]</scope>
    <source>
        <strain evidence="3 4">Wien I</strain>
    </source>
</reference>
<feature type="compositionally biased region" description="Basic and acidic residues" evidence="1">
    <location>
        <begin position="1869"/>
        <end position="1893"/>
    </location>
</feature>
<dbReference type="OrthoDB" id="333975at2759"/>
<dbReference type="InterPro" id="IPR002044">
    <property type="entry name" value="CBM20"/>
</dbReference>
<feature type="compositionally biased region" description="Low complexity" evidence="1">
    <location>
        <begin position="388"/>
        <end position="404"/>
    </location>
</feature>
<feature type="compositionally biased region" description="Low complexity" evidence="1">
    <location>
        <begin position="527"/>
        <end position="540"/>
    </location>
</feature>
<feature type="domain" description="CBM20" evidence="2">
    <location>
        <begin position="12"/>
        <end position="126"/>
    </location>
</feature>
<feature type="compositionally biased region" description="Basic and acidic residues" evidence="1">
    <location>
        <begin position="1419"/>
        <end position="1450"/>
    </location>
</feature>
<feature type="region of interest" description="Disordered" evidence="1">
    <location>
        <begin position="1512"/>
        <end position="2147"/>
    </location>
</feature>
<feature type="compositionally biased region" description="Polar residues" evidence="1">
    <location>
        <begin position="1806"/>
        <end position="1818"/>
    </location>
</feature>
<dbReference type="SUPFAM" id="SSF49452">
    <property type="entry name" value="Starch-binding domain-like"/>
    <property type="match status" value="1"/>
</dbReference>
<dbReference type="VEuPathDB" id="ToxoDB:CSUI_003330"/>
<feature type="compositionally biased region" description="Basic and acidic residues" evidence="1">
    <location>
        <begin position="816"/>
        <end position="828"/>
    </location>
</feature>
<feature type="compositionally biased region" description="Acidic residues" evidence="1">
    <location>
        <begin position="2095"/>
        <end position="2107"/>
    </location>
</feature>
<feature type="compositionally biased region" description="Basic and acidic residues" evidence="1">
    <location>
        <begin position="134"/>
        <end position="146"/>
    </location>
</feature>
<feature type="compositionally biased region" description="Basic residues" evidence="1">
    <location>
        <begin position="1638"/>
        <end position="1647"/>
    </location>
</feature>
<feature type="compositionally biased region" description="Low complexity" evidence="1">
    <location>
        <begin position="570"/>
        <end position="585"/>
    </location>
</feature>
<feature type="compositionally biased region" description="Low complexity" evidence="1">
    <location>
        <begin position="780"/>
        <end position="789"/>
    </location>
</feature>
<feature type="compositionally biased region" description="Pro residues" evidence="1">
    <location>
        <begin position="613"/>
        <end position="626"/>
    </location>
</feature>
<dbReference type="InterPro" id="IPR013783">
    <property type="entry name" value="Ig-like_fold"/>
</dbReference>
<feature type="compositionally biased region" description="Polar residues" evidence="1">
    <location>
        <begin position="1650"/>
        <end position="1659"/>
    </location>
</feature>
<sequence length="2417" mass="270019">MGDSSSSSSFMGEGDLFCPVSFHCHCTNTSLGEQVCVLGSSSSLGKWSFSHRVRLVTSPETFPLWHTQKPVLLPAYSTIRYKFLICNRDAPLCKACRRPASFSSSSSEQPPPHQHGGEEQEEDLSSSSLSHTGEGYKVRRSDREESCQGPTLRPRRNSYEDDEKANEEDEEQASLAIGIDGKRNGVSSKPRRGSVGRSSPPSSLIMPSASRLVLGDEGMRNEIRCCGAVMRGELEAIKKWESIRGHQGDRILQLGNEPLQVFDTFEDTHIFLDLLSHVSSFACLSFHSSSSCSTGAEPGPLPPPIRRPSPPKRFARVLRPATPSPRPSSSSLPLPSISSSSSSSHPECIVRGPAVDTCICPSCHASPRCPVGAPPSLSLLPRASLQQHASLPSSSCPVTSSSLPHQDARLRNLPSHPLPPSSSSSCSPRSLTATFRTAPAMADPSLLSPEVYPSKTSLYLPTARGEIQQPSFLLPSSPSPPRDHATEEEEEGVMRTRRSSMCSICPSCSLHSHPDSSHHRDHDRHSSSSSLPRSPDLLPLAENAECSSLLSSSHPPHLHTRKTPRNAILSSSSPFMTSSSSSSSTSFTCSPRWCKSFVRPLVVPPLNTAALLPPSPESPRAPPPPGLSVHRDERASHRRRESITEIALHHHMDKNERVTSQRRGGGGEEQDERREGMKGQMVPVGSARGGGFALSSSSWTASPSLSSSSFSSPFFSSSQQSFSRPLQQSSRLHLPPNQASSIPTMSITLPPSSSGKQYLRTLCRHHEGNLAAAAPEEESSFISSSSSPRASPPHLPPPPYSSSFDTFPSPSSYPHPSDRTQEEERLLFYDDPNQHSTSLERRRPSHRRHDHRRSSTCSSASIISSSYHYPPNTISPPLPLQKYESSYQRSSPPPASSSSCRDEKTSSLRREGGESHIPKTSRSSLSPLSSPACCPPPPSFCPCCISPASSPRRPHSLSASSPLHSSTFRAAVEAMTAYYPAHGLDDIRKDSVLAGYSPRHRYMKKEPPPIRRESMATDRSCLGNSSLYLDEMTERRRGMKKTRQQQQEEEEEEEDDDTVGRTGCSSSSPRVLSLRESQGVLKSISSSSSSSPYLHSDRDNRAINTTAISPYSKRSDTEGRERRNEQEEPSSSSYSYAVVRVSDKSERSTGREGDGTNKMNKKKKSSCLTTPRRRDDKEEEEGDHSRKGKEEECHEGRREEEEEEKMPYLLLSSREESVNGHVKCIRMTETSKSKNRRPTACSDSGDPDKETHAIEEEGEGDSVTREKDRRHSHTGLLASLQHTFLRALKQALQEEEEEISAERNPLGDLLGGGENKSEDEDDADLSFLLERVLEGMKKKKTPKGACTEERSKEKEGEKEEEEASSERGEKEKENSHKKQKDRQQQTSSTVDEKRRCGRGEGEIREASREEEIGSAIQEPRIEEEKEREKENPREGMAREERILEGEATKVDVDDKKKKDFISSLDRQEAEHFLSLSSQRPTSTRWATPDTSAVATAAAEAVVSRLEQRLLDACNRGKSRSDREKPFSTSSSSRFLGFVRPRGVDRSFKRSKASSMTERRRRRKYQLLESPKHLGFSSNRTRPPRPSYTSPSSFHPSHHLLSSLSSSSSSPSVRYLGHSVSSASSSSLRQHHLEEKNKEKKKKKKKKIERQNATSSNQQCEGAGPYRPTASLSLSDETAEREKETEEDGEKEKEGESSSDEEKEEEKKNKTKKRHDSGPCSEEDDDELGKKEATEEMKKMKKLKKEDREKKSVQSHEEEVEEEEKEEFDRERRAPSSMKEKKGFASPRRSSVSSSSSSLWDGGGEGNNSITSTAPTSACHTLRESSSSSSSSSSSPSLRPYLSSRHSLESLVAPHPSPQHSSRSPQRLQGPKEDREEEEVRSRDSRSRSSGRSEVEDEEEEEERDGIGGDEEKTRKEEKRRESCSKEVENMKSSGCLASRDGLLRIMLCQNSMVLKSSENEKEKKSMKKKNKREKKDISPSHHGSEDEKERKPTASGHLTERRRTRRKERVTTKSYIDQPSSLPSDTSFLPSRRSSYTPTCREISTSQCTGTEEESKKEKKKKRERRVTRENEEEEQEIEVKKNGEEKEEDAFYHDDDEEEEEEDQTNEDGPCGKGVVTGRRRRRSNSEKKKTKKKSSSYQLTEKEKTEEYLVELQQQISTLGVSLYEVRREQAFARQILAALCGSLERALDHTSPRSHSPCHKHLSSSSSSSLLPSSTSRDDASSTREKEQKKEEEEREERKERRTRRTRGRGKSSDEPCKSSSSSGSSSSSDSRKIQQADNRGEAKEEEEVCEGNRTVSSALLKEDEREKEVEKDDQREQERREWRQRNEERRREEMVEEGRKREDGGGWSNEEEEKEGEQEEVEDAPNTFEIEGRKGIVQVYKMDDVSDLEGRRSSSLSLCELSSSSSPSVPSLQ</sequence>
<dbReference type="Pfam" id="PF00686">
    <property type="entry name" value="CBM_20"/>
    <property type="match status" value="1"/>
</dbReference>
<feature type="region of interest" description="Disordered" evidence="1">
    <location>
        <begin position="2190"/>
        <end position="2377"/>
    </location>
</feature>
<feature type="compositionally biased region" description="Basic and acidic residues" evidence="1">
    <location>
        <begin position="1727"/>
        <end position="1756"/>
    </location>
</feature>
<feature type="compositionally biased region" description="Basic and acidic residues" evidence="1">
    <location>
        <begin position="1677"/>
        <end position="1695"/>
    </location>
</feature>
<feature type="compositionally biased region" description="Basic and acidic residues" evidence="1">
    <location>
        <begin position="1973"/>
        <end position="1992"/>
    </location>
</feature>
<name>A0A2C6L4P8_9APIC</name>
<feature type="compositionally biased region" description="Basic and acidic residues" evidence="1">
    <location>
        <begin position="1766"/>
        <end position="1782"/>
    </location>
</feature>
<feature type="compositionally biased region" description="Low complexity" evidence="1">
    <location>
        <begin position="1857"/>
        <end position="1866"/>
    </location>
</feature>
<feature type="compositionally biased region" description="Low complexity" evidence="1">
    <location>
        <begin position="855"/>
        <end position="866"/>
    </location>
</feature>
<evidence type="ECO:0000256" key="1">
    <source>
        <dbReference type="SAM" id="MobiDB-lite"/>
    </source>
</evidence>
<dbReference type="EMBL" id="MIGC01001459">
    <property type="protein sequence ID" value="PHJ22818.1"/>
    <property type="molecule type" value="Genomic_DNA"/>
</dbReference>
<accession>A0A2C6L4P8</accession>
<feature type="compositionally biased region" description="Polar residues" evidence="1">
    <location>
        <begin position="737"/>
        <end position="755"/>
    </location>
</feature>
<feature type="compositionally biased region" description="Pro residues" evidence="1">
    <location>
        <begin position="299"/>
        <end position="308"/>
    </location>
</feature>
<dbReference type="SMART" id="SM01065">
    <property type="entry name" value="CBM_2"/>
    <property type="match status" value="1"/>
</dbReference>
<feature type="compositionally biased region" description="Basic and acidic residues" evidence="1">
    <location>
        <begin position="2219"/>
        <end position="2243"/>
    </location>
</feature>
<feature type="compositionally biased region" description="Basic residues" evidence="1">
    <location>
        <begin position="2244"/>
        <end position="2253"/>
    </location>
</feature>
<feature type="compositionally biased region" description="Basic and acidic residues" evidence="1">
    <location>
        <begin position="1904"/>
        <end position="1929"/>
    </location>
</feature>
<feature type="region of interest" description="Disordered" evidence="1">
    <location>
        <begin position="2391"/>
        <end position="2417"/>
    </location>
</feature>
<feature type="compositionally biased region" description="Basic residues" evidence="1">
    <location>
        <begin position="843"/>
        <end position="854"/>
    </location>
</feature>
<feature type="compositionally biased region" description="Basic and acidic residues" evidence="1">
    <location>
        <begin position="1113"/>
        <end position="1126"/>
    </location>
</feature>
<evidence type="ECO:0000259" key="2">
    <source>
        <dbReference type="PROSITE" id="PS51166"/>
    </source>
</evidence>
<feature type="compositionally biased region" description="Low complexity" evidence="1">
    <location>
        <begin position="1785"/>
        <end position="1797"/>
    </location>
</feature>
<gene>
    <name evidence="3" type="ORF">CSUI_003330</name>
</gene>
<feature type="compositionally biased region" description="Basic and acidic residues" evidence="1">
    <location>
        <begin position="1364"/>
        <end position="1376"/>
    </location>
</feature>
<dbReference type="GeneID" id="94426739"/>
<feature type="region of interest" description="Disordered" evidence="1">
    <location>
        <begin position="513"/>
        <end position="585"/>
    </location>
</feature>
<feature type="compositionally biased region" description="Basic and acidic residues" evidence="1">
    <location>
        <begin position="2078"/>
        <end position="2094"/>
    </location>
</feature>
<feature type="compositionally biased region" description="Basic residues" evidence="1">
    <location>
        <begin position="2119"/>
        <end position="2136"/>
    </location>
</feature>
<feature type="compositionally biased region" description="Acidic residues" evidence="1">
    <location>
        <begin position="1894"/>
        <end position="1903"/>
    </location>
</feature>
<feature type="compositionally biased region" description="Low complexity" evidence="1">
    <location>
        <begin position="327"/>
        <end position="344"/>
    </location>
</feature>
<feature type="compositionally biased region" description="Basic and acidic residues" evidence="1">
    <location>
        <begin position="900"/>
        <end position="917"/>
    </location>
</feature>
<feature type="compositionally biased region" description="Basic and acidic residues" evidence="1">
    <location>
        <begin position="1246"/>
        <end position="1255"/>
    </location>
</feature>